<dbReference type="EMBL" id="CAJPDQ010000002">
    <property type="protein sequence ID" value="CAF9905380.1"/>
    <property type="molecule type" value="Genomic_DNA"/>
</dbReference>
<accession>A0A8H3I312</accession>
<dbReference type="AlphaFoldDB" id="A0A8H3I312"/>
<keyword evidence="3" id="KW-0732">Signal</keyword>
<dbReference type="InterPro" id="IPR002018">
    <property type="entry name" value="CarbesteraseB"/>
</dbReference>
<gene>
    <name evidence="5" type="ORF">GOMPHAMPRED_003139</name>
</gene>
<dbReference type="Pfam" id="PF00135">
    <property type="entry name" value="COesterase"/>
    <property type="match status" value="1"/>
</dbReference>
<comment type="similarity">
    <text evidence="1 3">Belongs to the type-B carboxylesterase/lipase family.</text>
</comment>
<keyword evidence="6" id="KW-1185">Reference proteome</keyword>
<dbReference type="InterPro" id="IPR029058">
    <property type="entry name" value="AB_hydrolase_fold"/>
</dbReference>
<dbReference type="Gene3D" id="3.40.50.1820">
    <property type="entry name" value="alpha/beta hydrolase"/>
    <property type="match status" value="1"/>
</dbReference>
<feature type="domain" description="Carboxylesterase type B" evidence="4">
    <location>
        <begin position="34"/>
        <end position="508"/>
    </location>
</feature>
<reference evidence="5" key="1">
    <citation type="submission" date="2021-03" db="EMBL/GenBank/DDBJ databases">
        <authorList>
            <person name="Tagirdzhanova G."/>
        </authorList>
    </citation>
    <scope>NUCLEOTIDE SEQUENCE</scope>
</reference>
<evidence type="ECO:0000313" key="6">
    <source>
        <dbReference type="Proteomes" id="UP000664169"/>
    </source>
</evidence>
<keyword evidence="2 3" id="KW-0378">Hydrolase</keyword>
<dbReference type="OrthoDB" id="408631at2759"/>
<dbReference type="SUPFAM" id="SSF53474">
    <property type="entry name" value="alpha/beta-Hydrolases"/>
    <property type="match status" value="1"/>
</dbReference>
<feature type="signal peptide" evidence="3">
    <location>
        <begin position="1"/>
        <end position="16"/>
    </location>
</feature>
<evidence type="ECO:0000313" key="5">
    <source>
        <dbReference type="EMBL" id="CAF9905380.1"/>
    </source>
</evidence>
<dbReference type="PANTHER" id="PTHR11559">
    <property type="entry name" value="CARBOXYLESTERASE"/>
    <property type="match status" value="1"/>
</dbReference>
<dbReference type="InterPro" id="IPR019826">
    <property type="entry name" value="Carboxylesterase_B_AS"/>
</dbReference>
<dbReference type="InterPro" id="IPR050309">
    <property type="entry name" value="Type-B_Carboxylest/Lipase"/>
</dbReference>
<proteinExistence type="inferred from homology"/>
<sequence length="530" mass="57016">MVWFLRPEMLLQTILAVPSAVPPSIQASNGSFSNVTLSYGQYQGTNLPGNVTEFLGVRYANTPQRFSASGPPTPFTEVIQATQYGPGCQGSGSQLSPGNSEDCLFADIYTPTAAIQSDSTAKLPVFVFIQGGGLTDTLGRFNGTGLLSASNLSIITVTFTYRSGPFGFLASREVLANGTLNAGLLDQLQLLQWVKQEITHFGGDASRVTLGGQSAGAGCALNHLTANETMNSGLFQAAILQSTSSPPVRQVSEQQFQYDNLVNATQCSGQDTLACLRGLTTDQLLAGSFINPYPGNTGVPVFGWHIVVDGIYVNDSPLSSLANGKVSNVPIVIGSVTDEGTVFTPRNISNSVEATAFIKNNYPNVTQAQLDNYIQLYNFGLPSSNYWLKASSSYGETRYICPSIYISSYVPTWNYRYNISTADQIASLDGASHGSDLSAIWAPTYGSSDQIALLQGPANQTLQWIQGYWISFIQTYNPNINRILGSPDWPVWTASYRFVFNVTGSGTESVDQAQCSRCNYLGSIEPSLEQ</sequence>
<name>A0A8H3I312_9LECA</name>
<dbReference type="GO" id="GO:0016787">
    <property type="term" value="F:hydrolase activity"/>
    <property type="evidence" value="ECO:0007669"/>
    <property type="project" value="UniProtKB-KW"/>
</dbReference>
<dbReference type="Proteomes" id="UP000664169">
    <property type="component" value="Unassembled WGS sequence"/>
</dbReference>
<evidence type="ECO:0000256" key="2">
    <source>
        <dbReference type="ARBA" id="ARBA00022801"/>
    </source>
</evidence>
<organism evidence="5 6">
    <name type="scientific">Gomphillus americanus</name>
    <dbReference type="NCBI Taxonomy" id="1940652"/>
    <lineage>
        <taxon>Eukaryota</taxon>
        <taxon>Fungi</taxon>
        <taxon>Dikarya</taxon>
        <taxon>Ascomycota</taxon>
        <taxon>Pezizomycotina</taxon>
        <taxon>Lecanoromycetes</taxon>
        <taxon>OSLEUM clade</taxon>
        <taxon>Ostropomycetidae</taxon>
        <taxon>Ostropales</taxon>
        <taxon>Graphidaceae</taxon>
        <taxon>Gomphilloideae</taxon>
        <taxon>Gomphillus</taxon>
    </lineage>
</organism>
<protein>
    <recommendedName>
        <fullName evidence="3">Carboxylic ester hydrolase</fullName>
        <ecNumber evidence="3">3.1.1.-</ecNumber>
    </recommendedName>
</protein>
<evidence type="ECO:0000256" key="1">
    <source>
        <dbReference type="ARBA" id="ARBA00005964"/>
    </source>
</evidence>
<evidence type="ECO:0000256" key="3">
    <source>
        <dbReference type="RuleBase" id="RU361235"/>
    </source>
</evidence>
<dbReference type="EC" id="3.1.1.-" evidence="3"/>
<comment type="caution">
    <text evidence="5">The sequence shown here is derived from an EMBL/GenBank/DDBJ whole genome shotgun (WGS) entry which is preliminary data.</text>
</comment>
<feature type="chain" id="PRO_5034803614" description="Carboxylic ester hydrolase" evidence="3">
    <location>
        <begin position="17"/>
        <end position="530"/>
    </location>
</feature>
<evidence type="ECO:0000259" key="4">
    <source>
        <dbReference type="Pfam" id="PF00135"/>
    </source>
</evidence>
<dbReference type="PROSITE" id="PS00122">
    <property type="entry name" value="CARBOXYLESTERASE_B_1"/>
    <property type="match status" value="1"/>
</dbReference>